<organism evidence="2 3">
    <name type="scientific">Alienimonas californiensis</name>
    <dbReference type="NCBI Taxonomy" id="2527989"/>
    <lineage>
        <taxon>Bacteria</taxon>
        <taxon>Pseudomonadati</taxon>
        <taxon>Planctomycetota</taxon>
        <taxon>Planctomycetia</taxon>
        <taxon>Planctomycetales</taxon>
        <taxon>Planctomycetaceae</taxon>
        <taxon>Alienimonas</taxon>
    </lineage>
</organism>
<dbReference type="AlphaFoldDB" id="A0A517P4G5"/>
<evidence type="ECO:0000313" key="3">
    <source>
        <dbReference type="Proteomes" id="UP000318741"/>
    </source>
</evidence>
<protein>
    <submittedName>
        <fullName evidence="2">Uncharacterized protein</fullName>
    </submittedName>
</protein>
<evidence type="ECO:0000313" key="2">
    <source>
        <dbReference type="EMBL" id="QDT14253.1"/>
    </source>
</evidence>
<dbReference type="Proteomes" id="UP000318741">
    <property type="component" value="Chromosome"/>
</dbReference>
<sequence length="446" mass="48022">MGHPVASSGLDGAAGGAAVCSSSLRGRVVVAAGGGRARDAVANMDLSERFEAALRMAPAKLSGALREEFEEVLSPTNIAIVVGVLVVWAGAHATPVGWIADVALFLAGLVALGWEAWHAARLLWGFVDGVRTAETRADLDAAADKLAQVVVIVGVGALIALVTRGAGRSARAGRASAAAGQVPRFRRVAQRLGLSRLAPKQEAGLRTAIAFMEEYFPLSRRRSQSSDSFRDAVDDDLAGYIRGIDLSEDVVPLVGRNALPTGTRLIGYRQVWVDRRSLQVIDSFWDSATGTVGPTREFGKFYTDPGTPRQNLGIADGNVLVDIDRLFELERAAGKAGRTAGDARAFKDALRRRYPDTDPTDLIVERQQLTYHVHEPTPALQSRTSATRDAWSTHESHPAAGGGIQYMIPDAEKRLRILHRQDVTTRLRRLRDAGLTNPPVPGRRRP</sequence>
<proteinExistence type="predicted"/>
<gene>
    <name evidence="2" type="ORF">CA12_03240</name>
</gene>
<feature type="region of interest" description="Disordered" evidence="1">
    <location>
        <begin position="378"/>
        <end position="404"/>
    </location>
</feature>
<dbReference type="KEGG" id="acaf:CA12_03240"/>
<name>A0A517P4G5_9PLAN</name>
<evidence type="ECO:0000256" key="1">
    <source>
        <dbReference type="SAM" id="MobiDB-lite"/>
    </source>
</evidence>
<dbReference type="EMBL" id="CP036265">
    <property type="protein sequence ID" value="QDT14253.1"/>
    <property type="molecule type" value="Genomic_DNA"/>
</dbReference>
<accession>A0A517P4G5</accession>
<reference evidence="2 3" key="1">
    <citation type="submission" date="2019-02" db="EMBL/GenBank/DDBJ databases">
        <title>Deep-cultivation of Planctomycetes and their phenomic and genomic characterization uncovers novel biology.</title>
        <authorList>
            <person name="Wiegand S."/>
            <person name="Jogler M."/>
            <person name="Boedeker C."/>
            <person name="Pinto D."/>
            <person name="Vollmers J."/>
            <person name="Rivas-Marin E."/>
            <person name="Kohn T."/>
            <person name="Peeters S.H."/>
            <person name="Heuer A."/>
            <person name="Rast P."/>
            <person name="Oberbeckmann S."/>
            <person name="Bunk B."/>
            <person name="Jeske O."/>
            <person name="Meyerdierks A."/>
            <person name="Storesund J.E."/>
            <person name="Kallscheuer N."/>
            <person name="Luecker S."/>
            <person name="Lage O.M."/>
            <person name="Pohl T."/>
            <person name="Merkel B.J."/>
            <person name="Hornburger P."/>
            <person name="Mueller R.-W."/>
            <person name="Bruemmer F."/>
            <person name="Labrenz M."/>
            <person name="Spormann A.M."/>
            <person name="Op den Camp H."/>
            <person name="Overmann J."/>
            <person name="Amann R."/>
            <person name="Jetten M.S.M."/>
            <person name="Mascher T."/>
            <person name="Medema M.H."/>
            <person name="Devos D.P."/>
            <person name="Kaster A.-K."/>
            <person name="Ovreas L."/>
            <person name="Rohde M."/>
            <person name="Galperin M.Y."/>
            <person name="Jogler C."/>
        </authorList>
    </citation>
    <scope>NUCLEOTIDE SEQUENCE [LARGE SCALE GENOMIC DNA]</scope>
    <source>
        <strain evidence="2 3">CA12</strain>
    </source>
</reference>
<keyword evidence="3" id="KW-1185">Reference proteome</keyword>